<evidence type="ECO:0000313" key="2">
    <source>
        <dbReference type="EMBL" id="GAG53135.1"/>
    </source>
</evidence>
<dbReference type="Pfam" id="PF06250">
    <property type="entry name" value="YhcG_C"/>
    <property type="match status" value="1"/>
</dbReference>
<accession>X0YB98</accession>
<dbReference type="PANTHER" id="PTHR30547">
    <property type="entry name" value="UNCHARACTERIZED PROTEIN YHCG-RELATED"/>
    <property type="match status" value="1"/>
</dbReference>
<comment type="caution">
    <text evidence="2">The sequence shown here is derived from an EMBL/GenBank/DDBJ whole genome shotgun (WGS) entry which is preliminary data.</text>
</comment>
<protein>
    <recommendedName>
        <fullName evidence="1">YhcG PDDEXK nuclease domain-containing protein</fullName>
    </recommendedName>
</protein>
<feature type="domain" description="YhcG PDDEXK nuclease" evidence="1">
    <location>
        <begin position="20"/>
        <end position="112"/>
    </location>
</feature>
<sequence>NKKGLLQTINKKAIPARYDEIIRDPYVFEFLGLSHKDEVSESDLEKALLDHLQEFLLELGKGFCFEARQKRITVDNEHFYIDLVFYHRILKCHVLIDLKVRKFSHIDAGKLLLLY</sequence>
<dbReference type="EMBL" id="BARS01052393">
    <property type="protein sequence ID" value="GAG53135.1"/>
    <property type="molecule type" value="Genomic_DNA"/>
</dbReference>
<dbReference type="AlphaFoldDB" id="X0YB98"/>
<dbReference type="InterPro" id="IPR009362">
    <property type="entry name" value="YhcG_C"/>
</dbReference>
<feature type="non-terminal residue" evidence="2">
    <location>
        <position position="1"/>
    </location>
</feature>
<dbReference type="PANTHER" id="PTHR30547:SF5">
    <property type="entry name" value="NUCLEASE YHCG-RELATED"/>
    <property type="match status" value="1"/>
</dbReference>
<name>X0YB98_9ZZZZ</name>
<dbReference type="InterPro" id="IPR053148">
    <property type="entry name" value="PD-DEXK-like_domain"/>
</dbReference>
<reference evidence="2" key="1">
    <citation type="journal article" date="2014" name="Front. Microbiol.">
        <title>High frequency of phylogenetically diverse reductive dehalogenase-homologous genes in deep subseafloor sedimentary metagenomes.</title>
        <authorList>
            <person name="Kawai M."/>
            <person name="Futagami T."/>
            <person name="Toyoda A."/>
            <person name="Takaki Y."/>
            <person name="Nishi S."/>
            <person name="Hori S."/>
            <person name="Arai W."/>
            <person name="Tsubouchi T."/>
            <person name="Morono Y."/>
            <person name="Uchiyama I."/>
            <person name="Ito T."/>
            <person name="Fujiyama A."/>
            <person name="Inagaki F."/>
            <person name="Takami H."/>
        </authorList>
    </citation>
    <scope>NUCLEOTIDE SEQUENCE</scope>
    <source>
        <strain evidence="2">Expedition CK06-06</strain>
    </source>
</reference>
<proteinExistence type="predicted"/>
<evidence type="ECO:0000259" key="1">
    <source>
        <dbReference type="Pfam" id="PF06250"/>
    </source>
</evidence>
<organism evidence="2">
    <name type="scientific">marine sediment metagenome</name>
    <dbReference type="NCBI Taxonomy" id="412755"/>
    <lineage>
        <taxon>unclassified sequences</taxon>
        <taxon>metagenomes</taxon>
        <taxon>ecological metagenomes</taxon>
    </lineage>
</organism>
<gene>
    <name evidence="2" type="ORF">S01H1_77903</name>
</gene>